<feature type="transmembrane region" description="Helical" evidence="1">
    <location>
        <begin position="6"/>
        <end position="27"/>
    </location>
</feature>
<keyword evidence="1" id="KW-0812">Transmembrane</keyword>
<proteinExistence type="predicted"/>
<evidence type="ECO:0000313" key="3">
    <source>
        <dbReference type="Proteomes" id="UP000582643"/>
    </source>
</evidence>
<reference evidence="2 3" key="1">
    <citation type="submission" date="2020-08" db="EMBL/GenBank/DDBJ databases">
        <title>Genomic Encyclopedia of Type Strains, Phase III (KMG-III): the genomes of soil and plant-associated and newly described type strains.</title>
        <authorList>
            <person name="Whitman W."/>
        </authorList>
    </citation>
    <scope>NUCLEOTIDE SEQUENCE [LARGE SCALE GENOMIC DNA]</scope>
    <source>
        <strain evidence="2 3">SFB5A</strain>
    </source>
</reference>
<feature type="transmembrane region" description="Helical" evidence="1">
    <location>
        <begin position="119"/>
        <end position="139"/>
    </location>
</feature>
<dbReference type="Proteomes" id="UP000582643">
    <property type="component" value="Unassembled WGS sequence"/>
</dbReference>
<dbReference type="AlphaFoldDB" id="A0A7W7TXE3"/>
<evidence type="ECO:0000313" key="2">
    <source>
        <dbReference type="EMBL" id="MBB4981144.1"/>
    </source>
</evidence>
<keyword evidence="1" id="KW-0472">Membrane</keyword>
<organism evidence="2 3">
    <name type="scientific">Streptomyces nymphaeiformis</name>
    <dbReference type="NCBI Taxonomy" id="2663842"/>
    <lineage>
        <taxon>Bacteria</taxon>
        <taxon>Bacillati</taxon>
        <taxon>Actinomycetota</taxon>
        <taxon>Actinomycetes</taxon>
        <taxon>Kitasatosporales</taxon>
        <taxon>Streptomycetaceae</taxon>
        <taxon>Streptomyces</taxon>
    </lineage>
</organism>
<comment type="caution">
    <text evidence="2">The sequence shown here is derived from an EMBL/GenBank/DDBJ whole genome shotgun (WGS) entry which is preliminary data.</text>
</comment>
<evidence type="ECO:0000256" key="1">
    <source>
        <dbReference type="SAM" id="Phobius"/>
    </source>
</evidence>
<feature type="transmembrane region" description="Helical" evidence="1">
    <location>
        <begin position="265"/>
        <end position="287"/>
    </location>
</feature>
<sequence>MGWHGYLALWCGVLGAVALVGYGRSLAGVTRAQRAVRVMGRIERVAEPRHGSSGREGIAVVVTFRDPATGQEFTVTNDGERGDRISTAWTGREIGIRYPPGRPHAYRFTTDPDAGRSGLGWPNFAVFLIYVGLVVVASIDWGWPWALIGFGVPWTLLGATYLPGAVRDTRLRIEGLASGGPVPGRVIAVLKDVTVNEDGDTLTSHTPVVAFTTHDGTAVTAYRTEGLRDPVGSRGRDLTIHYRPDDPGVFTTDLAAEHRSRVGEIAFGVVALLVGVAAAVAGGILIAG</sequence>
<gene>
    <name evidence="2" type="ORF">GGE06_002052</name>
</gene>
<dbReference type="EMBL" id="JACHJY010000002">
    <property type="protein sequence ID" value="MBB4981144.1"/>
    <property type="molecule type" value="Genomic_DNA"/>
</dbReference>
<keyword evidence="3" id="KW-1185">Reference proteome</keyword>
<name>A0A7W7TXE3_9ACTN</name>
<protein>
    <recommendedName>
        <fullName evidence="4">DUF3592 domain-containing protein</fullName>
    </recommendedName>
</protein>
<keyword evidence="1" id="KW-1133">Transmembrane helix</keyword>
<evidence type="ECO:0008006" key="4">
    <source>
        <dbReference type="Google" id="ProtNLM"/>
    </source>
</evidence>
<dbReference type="RefSeq" id="WP_116156836.1">
    <property type="nucleotide sequence ID" value="NZ_JACHJY010000002.1"/>
</dbReference>
<feature type="transmembrane region" description="Helical" evidence="1">
    <location>
        <begin position="145"/>
        <end position="162"/>
    </location>
</feature>
<accession>A0A7W7TXE3</accession>